<evidence type="ECO:0000313" key="2">
    <source>
        <dbReference type="EMBL" id="GJD49103.1"/>
    </source>
</evidence>
<sequence length="170" mass="16878">MRLLGRLLVIGVALLLAIPAGAAVLGAGVLLDPALRDLAGSLGLSGIAAVLSDLAEGYLPDPGLVEAALALGRALVLLVVVPPALNALVGEVLGWRSLAWYGGATGLLTALLPWLMRGVRGAAAGPAGAAEGRVTAVLFLAGGVAGLVYWLAAGRRAGPAPVPPGPRPRR</sequence>
<comment type="caution">
    <text evidence="2">The sequence shown here is derived from an EMBL/GenBank/DDBJ whole genome shotgun (WGS) entry which is preliminary data.</text>
</comment>
<dbReference type="RefSeq" id="WP_128564476.1">
    <property type="nucleotide sequence ID" value="NZ_BPQH01000005.1"/>
</dbReference>
<feature type="transmembrane region" description="Helical" evidence="1">
    <location>
        <begin position="97"/>
        <end position="115"/>
    </location>
</feature>
<dbReference type="Proteomes" id="UP001055167">
    <property type="component" value="Unassembled WGS sequence"/>
</dbReference>
<reference evidence="2" key="2">
    <citation type="submission" date="2021-08" db="EMBL/GenBank/DDBJ databases">
        <authorList>
            <person name="Tani A."/>
            <person name="Ola A."/>
            <person name="Ogura Y."/>
            <person name="Katsura K."/>
            <person name="Hayashi T."/>
        </authorList>
    </citation>
    <scope>NUCLEOTIDE SEQUENCE</scope>
    <source>
        <strain evidence="2">KCTC 52305</strain>
    </source>
</reference>
<organism evidence="2 3">
    <name type="scientific">Methylobacterium crusticola</name>
    <dbReference type="NCBI Taxonomy" id="1697972"/>
    <lineage>
        <taxon>Bacteria</taxon>
        <taxon>Pseudomonadati</taxon>
        <taxon>Pseudomonadota</taxon>
        <taxon>Alphaproteobacteria</taxon>
        <taxon>Hyphomicrobiales</taxon>
        <taxon>Methylobacteriaceae</taxon>
        <taxon>Methylobacterium</taxon>
    </lineage>
</organism>
<keyword evidence="1" id="KW-0472">Membrane</keyword>
<accession>A0ABQ4QUU3</accession>
<proteinExistence type="predicted"/>
<gene>
    <name evidence="2" type="ORF">OPKNFCMD_1833</name>
</gene>
<dbReference type="EMBL" id="BPQH01000005">
    <property type="protein sequence ID" value="GJD49103.1"/>
    <property type="molecule type" value="Genomic_DNA"/>
</dbReference>
<reference evidence="2" key="1">
    <citation type="journal article" date="2021" name="Front. Microbiol.">
        <title>Comprehensive Comparative Genomics and Phenotyping of Methylobacterium Species.</title>
        <authorList>
            <person name="Alessa O."/>
            <person name="Ogura Y."/>
            <person name="Fujitani Y."/>
            <person name="Takami H."/>
            <person name="Hayashi T."/>
            <person name="Sahin N."/>
            <person name="Tani A."/>
        </authorList>
    </citation>
    <scope>NUCLEOTIDE SEQUENCE</scope>
    <source>
        <strain evidence="2">KCTC 52305</strain>
    </source>
</reference>
<feature type="transmembrane region" description="Helical" evidence="1">
    <location>
        <begin position="67"/>
        <end position="85"/>
    </location>
</feature>
<keyword evidence="3" id="KW-1185">Reference proteome</keyword>
<keyword evidence="1" id="KW-1133">Transmembrane helix</keyword>
<evidence type="ECO:0000256" key="1">
    <source>
        <dbReference type="SAM" id="Phobius"/>
    </source>
</evidence>
<feature type="transmembrane region" description="Helical" evidence="1">
    <location>
        <begin position="136"/>
        <end position="153"/>
    </location>
</feature>
<evidence type="ECO:0000313" key="3">
    <source>
        <dbReference type="Proteomes" id="UP001055167"/>
    </source>
</evidence>
<keyword evidence="1" id="KW-0812">Transmembrane</keyword>
<protein>
    <submittedName>
        <fullName evidence="2">Uncharacterized protein</fullName>
    </submittedName>
</protein>
<name>A0ABQ4QUU3_9HYPH</name>